<dbReference type="GO" id="GO:0043025">
    <property type="term" value="C:neuronal cell body"/>
    <property type="evidence" value="ECO:0007669"/>
    <property type="project" value="TreeGrafter"/>
</dbReference>
<reference evidence="3" key="1">
    <citation type="submission" date="2017-02" db="UniProtKB">
        <authorList>
            <consortium name="WormBaseParasite"/>
        </authorList>
    </citation>
    <scope>IDENTIFICATION</scope>
</reference>
<evidence type="ECO:0000313" key="1">
    <source>
        <dbReference type="EMBL" id="VDO50035.1"/>
    </source>
</evidence>
<dbReference type="Proteomes" id="UP000268014">
    <property type="component" value="Unassembled WGS sequence"/>
</dbReference>
<dbReference type="GO" id="GO:0030424">
    <property type="term" value="C:axon"/>
    <property type="evidence" value="ECO:0007669"/>
    <property type="project" value="TreeGrafter"/>
</dbReference>
<sequence>MCHMTGLELLVYYRPMNFTDHCFKIPAKVNIGMAPCSNSMCVTVIEPRILAGQHIGNNIIRGCFASVFKYGTTPRAQSSILGHLRDVDKAVVDVRESIRRPYFFDAATAKVIRHVSEKSHVARLFDLTGCSR</sequence>
<dbReference type="WBParaSite" id="HPLM_0001364101-mRNA-1">
    <property type="protein sequence ID" value="HPLM_0001364101-mRNA-1"/>
    <property type="gene ID" value="HPLM_0001364101"/>
</dbReference>
<dbReference type="EMBL" id="UZAF01018283">
    <property type="protein sequence ID" value="VDO50035.1"/>
    <property type="molecule type" value="Genomic_DNA"/>
</dbReference>
<dbReference type="GO" id="GO:1990834">
    <property type="term" value="P:response to odorant"/>
    <property type="evidence" value="ECO:0007669"/>
    <property type="project" value="TreeGrafter"/>
</dbReference>
<dbReference type="PANTHER" id="PTHR34722:SF4">
    <property type="entry name" value="HOMOLOG OF ODR-2 (TWO)-RELATED"/>
    <property type="match status" value="1"/>
</dbReference>
<accession>A0A0N4WQE2</accession>
<gene>
    <name evidence="1" type="ORF">HPLM_LOCUS13633</name>
</gene>
<reference evidence="1 2" key="2">
    <citation type="submission" date="2018-11" db="EMBL/GenBank/DDBJ databases">
        <authorList>
            <consortium name="Pathogen Informatics"/>
        </authorList>
    </citation>
    <scope>NUCLEOTIDE SEQUENCE [LARGE SCALE GENOMIC DNA]</scope>
    <source>
        <strain evidence="1 2">MHpl1</strain>
    </source>
</reference>
<protein>
    <submittedName>
        <fullName evidence="3">GMC_oxred_C domain-containing protein</fullName>
    </submittedName>
</protein>
<keyword evidence="2" id="KW-1185">Reference proteome</keyword>
<dbReference type="OrthoDB" id="5854121at2759"/>
<dbReference type="InterPro" id="IPR010558">
    <property type="entry name" value="Ly-6-related"/>
</dbReference>
<organism evidence="3">
    <name type="scientific">Haemonchus placei</name>
    <name type="common">Barber's pole worm</name>
    <dbReference type="NCBI Taxonomy" id="6290"/>
    <lineage>
        <taxon>Eukaryota</taxon>
        <taxon>Metazoa</taxon>
        <taxon>Ecdysozoa</taxon>
        <taxon>Nematoda</taxon>
        <taxon>Chromadorea</taxon>
        <taxon>Rhabditida</taxon>
        <taxon>Rhabditina</taxon>
        <taxon>Rhabditomorpha</taxon>
        <taxon>Strongyloidea</taxon>
        <taxon>Trichostrongylidae</taxon>
        <taxon>Haemonchus</taxon>
    </lineage>
</organism>
<dbReference type="GO" id="GO:0042048">
    <property type="term" value="P:olfactory behavior"/>
    <property type="evidence" value="ECO:0007669"/>
    <property type="project" value="TreeGrafter"/>
</dbReference>
<dbReference type="STRING" id="6290.A0A0N4WQE2"/>
<evidence type="ECO:0000313" key="3">
    <source>
        <dbReference type="WBParaSite" id="HPLM_0001364101-mRNA-1"/>
    </source>
</evidence>
<dbReference type="Pfam" id="PF06579">
    <property type="entry name" value="Ly-6_related"/>
    <property type="match status" value="1"/>
</dbReference>
<name>A0A0N4WQE2_HAEPC</name>
<dbReference type="AlphaFoldDB" id="A0A0N4WQE2"/>
<evidence type="ECO:0000313" key="2">
    <source>
        <dbReference type="Proteomes" id="UP000268014"/>
    </source>
</evidence>
<dbReference type="PANTHER" id="PTHR34722">
    <property type="entry name" value="HOMOLOG OF ODR-2 (TWO)-RELATED"/>
    <property type="match status" value="1"/>
</dbReference>
<proteinExistence type="predicted"/>